<accession>A0A0F8X5K8</accession>
<comment type="caution">
    <text evidence="1">The sequence shown here is derived from an EMBL/GenBank/DDBJ whole genome shotgun (WGS) entry which is preliminary data.</text>
</comment>
<gene>
    <name evidence="1" type="ORF">LCGC14_3066660</name>
</gene>
<dbReference type="EMBL" id="LAZR01065097">
    <property type="protein sequence ID" value="KKK56230.1"/>
    <property type="molecule type" value="Genomic_DNA"/>
</dbReference>
<sequence length="62" mass="7208">MNVSEFSQWARSQDWLFVKEKPSFHRVPGSESKIELWLSPEGRLLCAYYTNGELTTVVSEKD</sequence>
<dbReference type="AlphaFoldDB" id="A0A0F8X5K8"/>
<proteinExistence type="predicted"/>
<name>A0A0F8X5K8_9ZZZZ</name>
<protein>
    <submittedName>
        <fullName evidence="1">Uncharacterized protein</fullName>
    </submittedName>
</protein>
<reference evidence="1" key="1">
    <citation type="journal article" date="2015" name="Nature">
        <title>Complex archaea that bridge the gap between prokaryotes and eukaryotes.</title>
        <authorList>
            <person name="Spang A."/>
            <person name="Saw J.H."/>
            <person name="Jorgensen S.L."/>
            <person name="Zaremba-Niedzwiedzka K."/>
            <person name="Martijn J."/>
            <person name="Lind A.E."/>
            <person name="van Eijk R."/>
            <person name="Schleper C."/>
            <person name="Guy L."/>
            <person name="Ettema T.J."/>
        </authorList>
    </citation>
    <scope>NUCLEOTIDE SEQUENCE</scope>
</reference>
<organism evidence="1">
    <name type="scientific">marine sediment metagenome</name>
    <dbReference type="NCBI Taxonomy" id="412755"/>
    <lineage>
        <taxon>unclassified sequences</taxon>
        <taxon>metagenomes</taxon>
        <taxon>ecological metagenomes</taxon>
    </lineage>
</organism>
<evidence type="ECO:0000313" key="1">
    <source>
        <dbReference type="EMBL" id="KKK56230.1"/>
    </source>
</evidence>